<name>R9NYJ5_PSEHS</name>
<evidence type="ECO:0000256" key="4">
    <source>
        <dbReference type="ARBA" id="ARBA00022989"/>
    </source>
</evidence>
<protein>
    <recommendedName>
        <fullName evidence="6">Protein YOP1</fullName>
    </recommendedName>
</protein>
<dbReference type="RefSeq" id="XP_012187366.1">
    <property type="nucleotide sequence ID" value="XM_012331976.1"/>
</dbReference>
<keyword evidence="4 6" id="KW-1133">Transmembrane helix</keyword>
<dbReference type="Proteomes" id="UP000014071">
    <property type="component" value="Unassembled WGS sequence"/>
</dbReference>
<dbReference type="OrthoDB" id="10009287at2759"/>
<dbReference type="InterPro" id="IPR004345">
    <property type="entry name" value="TB2_DP1_HVA22"/>
</dbReference>
<evidence type="ECO:0000256" key="5">
    <source>
        <dbReference type="ARBA" id="ARBA00023136"/>
    </source>
</evidence>
<dbReference type="PANTHER" id="PTHR12300:SF161">
    <property type="entry name" value="RECEPTOR EXPRESSION-ENHANCING PROTEIN"/>
    <property type="match status" value="1"/>
</dbReference>
<dbReference type="Pfam" id="PF03134">
    <property type="entry name" value="TB2_DP1_HVA22"/>
    <property type="match status" value="1"/>
</dbReference>
<evidence type="ECO:0000313" key="7">
    <source>
        <dbReference type="EMBL" id="GAC93779.1"/>
    </source>
</evidence>
<feature type="transmembrane region" description="Helical" evidence="6">
    <location>
        <begin position="69"/>
        <end position="100"/>
    </location>
</feature>
<accession>R9NYJ5</accession>
<evidence type="ECO:0000256" key="6">
    <source>
        <dbReference type="RuleBase" id="RU362006"/>
    </source>
</evidence>
<keyword evidence="3 6" id="KW-0812">Transmembrane</keyword>
<dbReference type="eggNOG" id="KOG1725">
    <property type="taxonomic scope" value="Eukaryota"/>
</dbReference>
<feature type="transmembrane region" description="Helical" evidence="6">
    <location>
        <begin position="120"/>
        <end position="144"/>
    </location>
</feature>
<comment type="subcellular location">
    <subcellularLocation>
        <location evidence="1 6">Membrane</location>
        <topology evidence="1 6">Multi-pass membrane protein</topology>
    </subcellularLocation>
</comment>
<dbReference type="GeneID" id="24106645"/>
<evidence type="ECO:0000313" key="8">
    <source>
        <dbReference type="Proteomes" id="UP000014071"/>
    </source>
</evidence>
<gene>
    <name evidence="7" type="ORF">PHSY_001344</name>
</gene>
<comment type="similarity">
    <text evidence="2 6">Belongs to the DP1 family.</text>
</comment>
<proteinExistence type="inferred from homology"/>
<reference evidence="8" key="1">
    <citation type="journal article" date="2013" name="Genome Announc.">
        <title>Draft genome sequence of the basidiomycetous yeast-like fungus Pseudozyma hubeiensis SY62, which produces an abundant amount of the biosurfactant mannosylerythritol lipids.</title>
        <authorList>
            <person name="Konishi M."/>
            <person name="Hatada Y."/>
            <person name="Horiuchi J."/>
        </authorList>
    </citation>
    <scope>NUCLEOTIDE SEQUENCE [LARGE SCALE GENOMIC DNA]</scope>
    <source>
        <strain evidence="8">SY62</strain>
    </source>
</reference>
<keyword evidence="8" id="KW-1185">Reference proteome</keyword>
<evidence type="ECO:0000256" key="3">
    <source>
        <dbReference type="ARBA" id="ARBA00022692"/>
    </source>
</evidence>
<dbReference type="AlphaFoldDB" id="R9NYJ5"/>
<comment type="caution">
    <text evidence="6">Lacks conserved residue(s) required for the propagation of feature annotation.</text>
</comment>
<dbReference type="GO" id="GO:0016020">
    <property type="term" value="C:membrane"/>
    <property type="evidence" value="ECO:0007669"/>
    <property type="project" value="UniProtKB-SubCell"/>
</dbReference>
<sequence>MAARRRCCIGEIMLWFAFLEPPNHHCADEKQDEKTPGYFEKGKKMCIDKELSRYPALKKFEQTVPIPKAYAAIGAFGIFTLFVFFNIAAGFLTNLIGFFIPAYFSLKALESPQPQDDIQWLTYWVVFGMFTFLETFSSIVLYYVPWYYTIKTLAIVWLMLPQTQGAKMVYSKVIRPAFLTTQKTVHQANASTPAAPAETH</sequence>
<dbReference type="EMBL" id="DF238778">
    <property type="protein sequence ID" value="GAC93779.1"/>
    <property type="molecule type" value="Genomic_DNA"/>
</dbReference>
<dbReference type="PANTHER" id="PTHR12300">
    <property type="entry name" value="HVA22-LIKE PROTEINS"/>
    <property type="match status" value="1"/>
</dbReference>
<evidence type="ECO:0000256" key="1">
    <source>
        <dbReference type="ARBA" id="ARBA00004141"/>
    </source>
</evidence>
<dbReference type="HOGENOM" id="CLU_028431_2_1_1"/>
<keyword evidence="5 6" id="KW-0472">Membrane</keyword>
<organism evidence="7 8">
    <name type="scientific">Pseudozyma hubeiensis (strain SY62)</name>
    <name type="common">Yeast</name>
    <dbReference type="NCBI Taxonomy" id="1305764"/>
    <lineage>
        <taxon>Eukaryota</taxon>
        <taxon>Fungi</taxon>
        <taxon>Dikarya</taxon>
        <taxon>Basidiomycota</taxon>
        <taxon>Ustilaginomycotina</taxon>
        <taxon>Ustilaginomycetes</taxon>
        <taxon>Ustilaginales</taxon>
        <taxon>Ustilaginaceae</taxon>
        <taxon>Pseudozyma</taxon>
    </lineage>
</organism>
<evidence type="ECO:0000256" key="2">
    <source>
        <dbReference type="ARBA" id="ARBA00008573"/>
    </source>
</evidence>